<sequence>MSDPSDVPVLIVGGGGAGLTASILLSLQGVESLLVSAAPTTSTLPKAHILHQRTMEILRDAGVADAVYERGTPPQNMTHAGWYVEGTDDPERGRCLGKVELWGAGGANPAWAAASHCRPANLPQRHLEPLLKQRADELGPGRVRFGHELTDFQQDGTGVTATVRDGATGETYRVRGDYLLACDGGRMIGPALGIGFEGMDDIARMVSVHLTADLSTRVSDPEVLLRWFWLPETGVGATLLPAGPTRWGPDSEEWVVHTSPVTGGADAPGDESVLAEVRTILGLAESEMQVHAVSRWTMGGSVAERFRDGRIFLLGDAAHRFPPTGGYGLNSAVQDAHNLAWKLAAVLNGDAGEALLDSYEVERRKVTGRTVGQAVNNIVNHLSAIEVVGMGPDSVPSENWTALRRLWSGLPEDAEFRASVHRAIAGQSMEFNALNLETGYTYESGAVLPDGTPEPANPDPIRHYQPGTRPGRPLPHALLEDRDGHRYPIMDLVRPGRFLLIAGEDDRWTEAAVELVKRTELPLDAVSIGHLDGDHLDPRSAWVGHRGVTERGAVLIRPDRFVAWRSPDAAADPVAELTEVFTRLLGGTDHDENPRSR</sequence>
<reference evidence="4 5" key="1">
    <citation type="submission" date="2023-04" db="EMBL/GenBank/DDBJ databases">
        <title>Draft genome sequence of Saccharopolyspora sp. TS4A08 isolated from sweet potato rhizospheric soil.</title>
        <authorList>
            <person name="Suksaard P."/>
            <person name="Duangmal K."/>
        </authorList>
    </citation>
    <scope>NUCLEOTIDE SEQUENCE [LARGE SCALE GENOMIC DNA]</scope>
    <source>
        <strain evidence="4 5">TS4A08</strain>
    </source>
</reference>
<dbReference type="PRINTS" id="PR00420">
    <property type="entry name" value="RNGMNOXGNASE"/>
</dbReference>
<dbReference type="Gene3D" id="3.30.9.10">
    <property type="entry name" value="D-Amino Acid Oxidase, subunit A, domain 2"/>
    <property type="match status" value="1"/>
</dbReference>
<name>A0ABT6PUN4_9PSEU</name>
<dbReference type="GO" id="GO:0004497">
    <property type="term" value="F:monooxygenase activity"/>
    <property type="evidence" value="ECO:0007669"/>
    <property type="project" value="UniProtKB-KW"/>
</dbReference>
<dbReference type="Pfam" id="PF01494">
    <property type="entry name" value="FAD_binding_3"/>
    <property type="match status" value="1"/>
</dbReference>
<dbReference type="InterPro" id="IPR002938">
    <property type="entry name" value="FAD-bd"/>
</dbReference>
<evidence type="ECO:0000259" key="3">
    <source>
        <dbReference type="Pfam" id="PF01494"/>
    </source>
</evidence>
<evidence type="ECO:0000313" key="4">
    <source>
        <dbReference type="EMBL" id="MDI2031358.1"/>
    </source>
</evidence>
<keyword evidence="5" id="KW-1185">Reference proteome</keyword>
<dbReference type="InterPro" id="IPR036188">
    <property type="entry name" value="FAD/NAD-bd_sf"/>
</dbReference>
<protein>
    <submittedName>
        <fullName evidence="4">FAD-dependent monooxygenase</fullName>
    </submittedName>
</protein>
<organism evidence="4 5">
    <name type="scientific">Saccharopolyspora ipomoeae</name>
    <dbReference type="NCBI Taxonomy" id="3042027"/>
    <lineage>
        <taxon>Bacteria</taxon>
        <taxon>Bacillati</taxon>
        <taxon>Actinomycetota</taxon>
        <taxon>Actinomycetes</taxon>
        <taxon>Pseudonocardiales</taxon>
        <taxon>Pseudonocardiaceae</taxon>
        <taxon>Saccharopolyspora</taxon>
    </lineage>
</organism>
<gene>
    <name evidence="4" type="ORF">QFW96_22205</name>
</gene>
<keyword evidence="4" id="KW-0560">Oxidoreductase</keyword>
<dbReference type="PANTHER" id="PTHR43004:SF8">
    <property type="entry name" value="FAD-BINDING DOMAIN-CONTAINING PROTEIN-RELATED"/>
    <property type="match status" value="1"/>
</dbReference>
<dbReference type="Gene3D" id="3.40.30.120">
    <property type="match status" value="1"/>
</dbReference>
<dbReference type="Gene3D" id="3.50.50.60">
    <property type="entry name" value="FAD/NAD(P)-binding domain"/>
    <property type="match status" value="1"/>
</dbReference>
<keyword evidence="2" id="KW-0274">FAD</keyword>
<dbReference type="PANTHER" id="PTHR43004">
    <property type="entry name" value="TRK SYSTEM POTASSIUM UPTAKE PROTEIN"/>
    <property type="match status" value="1"/>
</dbReference>
<accession>A0ABT6PUN4</accession>
<dbReference type="SUPFAM" id="SSF51905">
    <property type="entry name" value="FAD/NAD(P)-binding domain"/>
    <property type="match status" value="1"/>
</dbReference>
<feature type="domain" description="FAD-binding" evidence="3">
    <location>
        <begin position="6"/>
        <end position="371"/>
    </location>
</feature>
<keyword evidence="4" id="KW-0503">Monooxygenase</keyword>
<proteinExistence type="predicted"/>
<keyword evidence="1" id="KW-0285">Flavoprotein</keyword>
<dbReference type="Pfam" id="PF21274">
    <property type="entry name" value="Rng_hyd_C"/>
    <property type="match status" value="1"/>
</dbReference>
<comment type="caution">
    <text evidence="4">The sequence shown here is derived from an EMBL/GenBank/DDBJ whole genome shotgun (WGS) entry which is preliminary data.</text>
</comment>
<evidence type="ECO:0000313" key="5">
    <source>
        <dbReference type="Proteomes" id="UP001237595"/>
    </source>
</evidence>
<dbReference type="Proteomes" id="UP001237595">
    <property type="component" value="Unassembled WGS sequence"/>
</dbReference>
<dbReference type="RefSeq" id="WP_281457638.1">
    <property type="nucleotide sequence ID" value="NZ_JASAOF010000017.1"/>
</dbReference>
<dbReference type="EMBL" id="JASAOF010000017">
    <property type="protein sequence ID" value="MDI2031358.1"/>
    <property type="molecule type" value="Genomic_DNA"/>
</dbReference>
<evidence type="ECO:0000256" key="2">
    <source>
        <dbReference type="ARBA" id="ARBA00022827"/>
    </source>
</evidence>
<evidence type="ECO:0000256" key="1">
    <source>
        <dbReference type="ARBA" id="ARBA00022630"/>
    </source>
</evidence>
<dbReference type="InterPro" id="IPR050641">
    <property type="entry name" value="RIFMO-like"/>
</dbReference>